<comment type="similarity">
    <text evidence="1">Belongs to the thioredoxin family. DsbA subfamily.</text>
</comment>
<feature type="transmembrane region" description="Helical" evidence="7">
    <location>
        <begin position="14"/>
        <end position="33"/>
    </location>
</feature>
<evidence type="ECO:0000256" key="4">
    <source>
        <dbReference type="ARBA" id="ARBA00023157"/>
    </source>
</evidence>
<dbReference type="AlphaFoldDB" id="A0A0G0SWD1"/>
<dbReference type="PANTHER" id="PTHR13887:SF14">
    <property type="entry name" value="DISULFIDE BOND FORMATION PROTEIN D"/>
    <property type="match status" value="1"/>
</dbReference>
<evidence type="ECO:0000256" key="6">
    <source>
        <dbReference type="SAM" id="MobiDB-lite"/>
    </source>
</evidence>
<keyword evidence="7" id="KW-0812">Transmembrane</keyword>
<keyword evidence="5" id="KW-0676">Redox-active center</keyword>
<evidence type="ECO:0000256" key="2">
    <source>
        <dbReference type="ARBA" id="ARBA00022729"/>
    </source>
</evidence>
<dbReference type="InterPro" id="IPR036249">
    <property type="entry name" value="Thioredoxin-like_sf"/>
</dbReference>
<reference evidence="9 10" key="1">
    <citation type="journal article" date="2015" name="Nature">
        <title>rRNA introns, odd ribosomes, and small enigmatic genomes across a large radiation of phyla.</title>
        <authorList>
            <person name="Brown C.T."/>
            <person name="Hug L.A."/>
            <person name="Thomas B.C."/>
            <person name="Sharon I."/>
            <person name="Castelle C.J."/>
            <person name="Singh A."/>
            <person name="Wilkins M.J."/>
            <person name="Williams K.H."/>
            <person name="Banfield J.F."/>
        </authorList>
    </citation>
    <scope>NUCLEOTIDE SEQUENCE [LARGE SCALE GENOMIC DNA]</scope>
</reference>
<evidence type="ECO:0000256" key="3">
    <source>
        <dbReference type="ARBA" id="ARBA00023002"/>
    </source>
</evidence>
<dbReference type="Gene3D" id="3.40.30.10">
    <property type="entry name" value="Glutaredoxin"/>
    <property type="match status" value="1"/>
</dbReference>
<comment type="caution">
    <text evidence="9">The sequence shown here is derived from an EMBL/GenBank/DDBJ whole genome shotgun (WGS) entry which is preliminary data.</text>
</comment>
<dbReference type="SUPFAM" id="SSF52833">
    <property type="entry name" value="Thioredoxin-like"/>
    <property type="match status" value="1"/>
</dbReference>
<evidence type="ECO:0000259" key="8">
    <source>
        <dbReference type="Pfam" id="PF13462"/>
    </source>
</evidence>
<keyword evidence="7" id="KW-1133">Transmembrane helix</keyword>
<dbReference type="PANTHER" id="PTHR13887">
    <property type="entry name" value="GLUTATHIONE S-TRANSFERASE KAPPA"/>
    <property type="match status" value="1"/>
</dbReference>
<keyword evidence="3" id="KW-0560">Oxidoreductase</keyword>
<dbReference type="EMBL" id="LBXL01000018">
    <property type="protein sequence ID" value="KKR29942.1"/>
    <property type="molecule type" value="Genomic_DNA"/>
</dbReference>
<evidence type="ECO:0000256" key="7">
    <source>
        <dbReference type="SAM" id="Phobius"/>
    </source>
</evidence>
<dbReference type="Pfam" id="PF13462">
    <property type="entry name" value="Thioredoxin_4"/>
    <property type="match status" value="1"/>
</dbReference>
<gene>
    <name evidence="9" type="ORF">UT61_C0018G0015</name>
</gene>
<feature type="domain" description="Thioredoxin-like fold" evidence="8">
    <location>
        <begin position="139"/>
        <end position="271"/>
    </location>
</feature>
<keyword evidence="7" id="KW-0472">Membrane</keyword>
<keyword evidence="2" id="KW-0732">Signal</keyword>
<feature type="region of interest" description="Disordered" evidence="6">
    <location>
        <begin position="43"/>
        <end position="63"/>
    </location>
</feature>
<protein>
    <submittedName>
        <fullName evidence="9">DSBA oxidoreductase</fullName>
    </submittedName>
</protein>
<evidence type="ECO:0000256" key="5">
    <source>
        <dbReference type="ARBA" id="ARBA00023284"/>
    </source>
</evidence>
<organism evidence="9 10">
    <name type="scientific">Candidatus Woesebacteria bacterium GW2011_GWA1_39_8</name>
    <dbReference type="NCBI Taxonomy" id="1618552"/>
    <lineage>
        <taxon>Bacteria</taxon>
        <taxon>Candidatus Woeseibacteriota</taxon>
    </lineage>
</organism>
<evidence type="ECO:0000313" key="10">
    <source>
        <dbReference type="Proteomes" id="UP000034793"/>
    </source>
</evidence>
<name>A0A0G0SWD1_9BACT</name>
<keyword evidence="4" id="KW-1015">Disulfide bond</keyword>
<sequence>MAASKKTSNFLEKLTPILLIATIALAFIVGNLWEKVNRLEGGTSVAGQTTGGTGDQAQTGTAPAPKQVALDDIKAVFQKDVIKFGDANAKLLFVEVADPSCPYCHIAAGLNPELNSSAGDRFKLVTDGGTYVAPVIEMKKLVDQGKASFAYIYTPGHGNGEMGTKALYCAQEKGKFWEAHDTLMTNKGYDLLNNTVKNDKAKSGELSSFLASAIDSSFLKSCLDSGKYDGRLQSDIALAQELGVRGTPGFFVNDKNFAGAYNYKDMEPAVNEALK</sequence>
<accession>A0A0G0SWD1</accession>
<dbReference type="GO" id="GO:0016491">
    <property type="term" value="F:oxidoreductase activity"/>
    <property type="evidence" value="ECO:0007669"/>
    <property type="project" value="UniProtKB-KW"/>
</dbReference>
<dbReference type="InterPro" id="IPR012336">
    <property type="entry name" value="Thioredoxin-like_fold"/>
</dbReference>
<evidence type="ECO:0000313" key="9">
    <source>
        <dbReference type="EMBL" id="KKR29942.1"/>
    </source>
</evidence>
<evidence type="ECO:0000256" key="1">
    <source>
        <dbReference type="ARBA" id="ARBA00005791"/>
    </source>
</evidence>
<dbReference type="Proteomes" id="UP000034793">
    <property type="component" value="Unassembled WGS sequence"/>
</dbReference>
<proteinExistence type="inferred from homology"/>